<sequence length="85" mass="8955">VSAQTCSSACGYKDSNGNLWRESITWTFAQAADPLAVVNVDWIIGTNLENQSTSTNIQYISANVLAYRGALGLKASAVSAASDII</sequence>
<evidence type="ECO:0000313" key="2">
    <source>
        <dbReference type="Proteomes" id="UP001215280"/>
    </source>
</evidence>
<organism evidence="1 2">
    <name type="scientific">Mycena maculata</name>
    <dbReference type="NCBI Taxonomy" id="230809"/>
    <lineage>
        <taxon>Eukaryota</taxon>
        <taxon>Fungi</taxon>
        <taxon>Dikarya</taxon>
        <taxon>Basidiomycota</taxon>
        <taxon>Agaricomycotina</taxon>
        <taxon>Agaricomycetes</taxon>
        <taxon>Agaricomycetidae</taxon>
        <taxon>Agaricales</taxon>
        <taxon>Marasmiineae</taxon>
        <taxon>Mycenaceae</taxon>
        <taxon>Mycena</taxon>
    </lineage>
</organism>
<gene>
    <name evidence="1" type="ORF">DFH07DRAFT_740044</name>
</gene>
<name>A0AAD7JCI9_9AGAR</name>
<evidence type="ECO:0000313" key="1">
    <source>
        <dbReference type="EMBL" id="KAJ7761548.1"/>
    </source>
</evidence>
<proteinExistence type="predicted"/>
<reference evidence="1" key="1">
    <citation type="submission" date="2023-03" db="EMBL/GenBank/DDBJ databases">
        <title>Massive genome expansion in bonnet fungi (Mycena s.s.) driven by repeated elements and novel gene families across ecological guilds.</title>
        <authorList>
            <consortium name="Lawrence Berkeley National Laboratory"/>
            <person name="Harder C.B."/>
            <person name="Miyauchi S."/>
            <person name="Viragh M."/>
            <person name="Kuo A."/>
            <person name="Thoen E."/>
            <person name="Andreopoulos B."/>
            <person name="Lu D."/>
            <person name="Skrede I."/>
            <person name="Drula E."/>
            <person name="Henrissat B."/>
            <person name="Morin E."/>
            <person name="Kohler A."/>
            <person name="Barry K."/>
            <person name="LaButti K."/>
            <person name="Morin E."/>
            <person name="Salamov A."/>
            <person name="Lipzen A."/>
            <person name="Mereny Z."/>
            <person name="Hegedus B."/>
            <person name="Baldrian P."/>
            <person name="Stursova M."/>
            <person name="Weitz H."/>
            <person name="Taylor A."/>
            <person name="Grigoriev I.V."/>
            <person name="Nagy L.G."/>
            <person name="Martin F."/>
            <person name="Kauserud H."/>
        </authorList>
    </citation>
    <scope>NUCLEOTIDE SEQUENCE</scope>
    <source>
        <strain evidence="1">CBHHK188m</strain>
    </source>
</reference>
<protein>
    <submittedName>
        <fullName evidence="1">Uncharacterized protein</fullName>
    </submittedName>
</protein>
<comment type="caution">
    <text evidence="1">The sequence shown here is derived from an EMBL/GenBank/DDBJ whole genome shotgun (WGS) entry which is preliminary data.</text>
</comment>
<dbReference type="Proteomes" id="UP001215280">
    <property type="component" value="Unassembled WGS sequence"/>
</dbReference>
<dbReference type="AlphaFoldDB" id="A0AAD7JCI9"/>
<accession>A0AAD7JCI9</accession>
<dbReference type="EMBL" id="JARJLG010000045">
    <property type="protein sequence ID" value="KAJ7761548.1"/>
    <property type="molecule type" value="Genomic_DNA"/>
</dbReference>
<feature type="non-terminal residue" evidence="1">
    <location>
        <position position="85"/>
    </location>
</feature>
<keyword evidence="2" id="KW-1185">Reference proteome</keyword>